<keyword evidence="3 6" id="KW-0812">Transmembrane</keyword>
<gene>
    <name evidence="8" type="ORF">PS645_02786</name>
</gene>
<dbReference type="OrthoDB" id="4167046at2"/>
<evidence type="ECO:0000256" key="2">
    <source>
        <dbReference type="ARBA" id="ARBA00007362"/>
    </source>
</evidence>
<evidence type="ECO:0000313" key="8">
    <source>
        <dbReference type="EMBL" id="VVM91173.1"/>
    </source>
</evidence>
<dbReference type="Proteomes" id="UP000325607">
    <property type="component" value="Unassembled WGS sequence"/>
</dbReference>
<evidence type="ECO:0000256" key="3">
    <source>
        <dbReference type="ARBA" id="ARBA00022692"/>
    </source>
</evidence>
<dbReference type="EMBL" id="CABVGX010000020">
    <property type="protein sequence ID" value="VVM91173.1"/>
    <property type="molecule type" value="Genomic_DNA"/>
</dbReference>
<feature type="transmembrane region" description="Helical" evidence="6">
    <location>
        <begin position="212"/>
        <end position="229"/>
    </location>
</feature>
<organism evidence="8 9">
    <name type="scientific">Pseudomonas fluorescens</name>
    <dbReference type="NCBI Taxonomy" id="294"/>
    <lineage>
        <taxon>Bacteria</taxon>
        <taxon>Pseudomonadati</taxon>
        <taxon>Pseudomonadota</taxon>
        <taxon>Gammaproteobacteria</taxon>
        <taxon>Pseudomonadales</taxon>
        <taxon>Pseudomonadaceae</taxon>
        <taxon>Pseudomonas</taxon>
    </lineage>
</organism>
<evidence type="ECO:0000256" key="1">
    <source>
        <dbReference type="ARBA" id="ARBA00004141"/>
    </source>
</evidence>
<evidence type="ECO:0000259" key="7">
    <source>
        <dbReference type="Pfam" id="PF00892"/>
    </source>
</evidence>
<evidence type="ECO:0000256" key="4">
    <source>
        <dbReference type="ARBA" id="ARBA00022989"/>
    </source>
</evidence>
<dbReference type="RefSeq" id="WP_150580959.1">
    <property type="nucleotide sequence ID" value="NZ_CABVGX010000020.1"/>
</dbReference>
<feature type="domain" description="EamA" evidence="7">
    <location>
        <begin position="150"/>
        <end position="280"/>
    </location>
</feature>
<evidence type="ECO:0000256" key="5">
    <source>
        <dbReference type="ARBA" id="ARBA00023136"/>
    </source>
</evidence>
<dbReference type="InterPro" id="IPR050638">
    <property type="entry name" value="AA-Vitamin_Transporters"/>
</dbReference>
<comment type="similarity">
    <text evidence="2">Belongs to the EamA transporter family.</text>
</comment>
<evidence type="ECO:0000256" key="6">
    <source>
        <dbReference type="SAM" id="Phobius"/>
    </source>
</evidence>
<dbReference type="PANTHER" id="PTHR32322:SF2">
    <property type="entry name" value="EAMA DOMAIN-CONTAINING PROTEIN"/>
    <property type="match status" value="1"/>
</dbReference>
<reference evidence="8 9" key="1">
    <citation type="submission" date="2019-09" db="EMBL/GenBank/DDBJ databases">
        <authorList>
            <person name="Chandra G."/>
            <person name="Truman W A."/>
        </authorList>
    </citation>
    <scope>NUCLEOTIDE SEQUENCE [LARGE SCALE GENOMIC DNA]</scope>
    <source>
        <strain evidence="8">PS645</strain>
    </source>
</reference>
<protein>
    <recommendedName>
        <fullName evidence="7">EamA domain-containing protein</fullName>
    </recommendedName>
</protein>
<dbReference type="SUPFAM" id="SSF103481">
    <property type="entry name" value="Multidrug resistance efflux transporter EmrE"/>
    <property type="match status" value="2"/>
</dbReference>
<feature type="transmembrane region" description="Helical" evidence="6">
    <location>
        <begin position="34"/>
        <end position="54"/>
    </location>
</feature>
<dbReference type="InterPro" id="IPR037185">
    <property type="entry name" value="EmrE-like"/>
</dbReference>
<name>A0A5E6TJV4_PSEFL</name>
<proteinExistence type="inferred from homology"/>
<comment type="subcellular location">
    <subcellularLocation>
        <location evidence="1">Membrane</location>
        <topology evidence="1">Multi-pass membrane protein</topology>
    </subcellularLocation>
</comment>
<keyword evidence="5 6" id="KW-0472">Membrane</keyword>
<dbReference type="AlphaFoldDB" id="A0A5E6TJV4"/>
<accession>A0A5E6TJV4</accession>
<feature type="transmembrane region" description="Helical" evidence="6">
    <location>
        <begin position="66"/>
        <end position="87"/>
    </location>
</feature>
<dbReference type="GO" id="GO:0016020">
    <property type="term" value="C:membrane"/>
    <property type="evidence" value="ECO:0007669"/>
    <property type="project" value="UniProtKB-SubCell"/>
</dbReference>
<feature type="transmembrane region" description="Helical" evidence="6">
    <location>
        <begin position="241"/>
        <end position="259"/>
    </location>
</feature>
<feature type="domain" description="EamA" evidence="7">
    <location>
        <begin position="7"/>
        <end position="135"/>
    </location>
</feature>
<dbReference type="Pfam" id="PF00892">
    <property type="entry name" value="EamA"/>
    <property type="match status" value="2"/>
</dbReference>
<dbReference type="InterPro" id="IPR000620">
    <property type="entry name" value="EamA_dom"/>
</dbReference>
<dbReference type="PANTHER" id="PTHR32322">
    <property type="entry name" value="INNER MEMBRANE TRANSPORTER"/>
    <property type="match status" value="1"/>
</dbReference>
<sequence>MQYAFPLLAIFIWAGNTVITKMSAGAIFPAEIGFYRWLLAGLLFTPFMLKPVIAHWPAIRPNLGRIFILGVLGMAVYQSLAYFAASLTSATNMGIILSLMPLMSLAMAIVTLGQRLTTGALAGALLSLTGVLVVVSSGSLGVLLEHGVNLGDAMMLIATLAYAIYSTLLKKWQLRLPPLVLLYLQVWMAVVVLFPLFALSAKTGLTAQNIPLVLYACLLASMVAPLAWMQAVVRLGPSRTTLFFNLLPLITALIAAVVLNERLAWYHLAGGLLTLGGVILSERWTTVLALRSMPPER</sequence>
<feature type="transmembrane region" description="Helical" evidence="6">
    <location>
        <begin position="150"/>
        <end position="168"/>
    </location>
</feature>
<feature type="transmembrane region" description="Helical" evidence="6">
    <location>
        <begin position="180"/>
        <end position="200"/>
    </location>
</feature>
<keyword evidence="4 6" id="KW-1133">Transmembrane helix</keyword>
<evidence type="ECO:0000313" key="9">
    <source>
        <dbReference type="Proteomes" id="UP000325607"/>
    </source>
</evidence>
<feature type="transmembrane region" description="Helical" evidence="6">
    <location>
        <begin position="93"/>
        <end position="113"/>
    </location>
</feature>
<feature type="transmembrane region" description="Helical" evidence="6">
    <location>
        <begin position="265"/>
        <end position="290"/>
    </location>
</feature>
<feature type="transmembrane region" description="Helical" evidence="6">
    <location>
        <begin position="120"/>
        <end position="144"/>
    </location>
</feature>